<evidence type="ECO:0000256" key="4">
    <source>
        <dbReference type="ARBA" id="ARBA00022722"/>
    </source>
</evidence>
<dbReference type="RefSeq" id="XP_029651090.1">
    <property type="nucleotide sequence ID" value="XM_029795230.2"/>
</dbReference>
<protein>
    <submittedName>
        <fullName evidence="10">Protein ANTAGONIST OF LIKE HETEROCHROMATIN PROTEIN 1-like</fullName>
    </submittedName>
</protein>
<comment type="subcellular location">
    <subcellularLocation>
        <location evidence="2">Nucleus</location>
    </subcellularLocation>
</comment>
<comment type="cofactor">
    <cofactor evidence="1">
        <name>a divalent metal cation</name>
        <dbReference type="ChEBI" id="CHEBI:60240"/>
    </cofactor>
</comment>
<keyword evidence="7" id="KW-0539">Nucleus</keyword>
<dbReference type="InterPro" id="IPR045249">
    <property type="entry name" value="HARBI1-like"/>
</dbReference>
<keyword evidence="5" id="KW-0479">Metal-binding</keyword>
<evidence type="ECO:0000313" key="9">
    <source>
        <dbReference type="Proteomes" id="UP000515154"/>
    </source>
</evidence>
<comment type="similarity">
    <text evidence="3">Belongs to the HARBI1 family.</text>
</comment>
<name>A0A6P7TM68_9MOLL</name>
<dbReference type="KEGG" id="osn:115224355"/>
<evidence type="ECO:0000256" key="3">
    <source>
        <dbReference type="ARBA" id="ARBA00006958"/>
    </source>
</evidence>
<evidence type="ECO:0000256" key="5">
    <source>
        <dbReference type="ARBA" id="ARBA00022723"/>
    </source>
</evidence>
<evidence type="ECO:0000256" key="2">
    <source>
        <dbReference type="ARBA" id="ARBA00004123"/>
    </source>
</evidence>
<dbReference type="Proteomes" id="UP000515154">
    <property type="component" value="Linkage group LG25"/>
</dbReference>
<dbReference type="InterPro" id="IPR027806">
    <property type="entry name" value="HARBI1_dom"/>
</dbReference>
<gene>
    <name evidence="10" type="primary">LOC115224355</name>
</gene>
<dbReference type="PANTHER" id="PTHR22930:SF85">
    <property type="entry name" value="GH03217P-RELATED"/>
    <property type="match status" value="1"/>
</dbReference>
<evidence type="ECO:0000256" key="7">
    <source>
        <dbReference type="ARBA" id="ARBA00023242"/>
    </source>
</evidence>
<evidence type="ECO:0000313" key="10">
    <source>
        <dbReference type="RefSeq" id="XP_029651090.1"/>
    </source>
</evidence>
<dbReference type="GO" id="GO:0046872">
    <property type="term" value="F:metal ion binding"/>
    <property type="evidence" value="ECO:0007669"/>
    <property type="project" value="UniProtKB-KW"/>
</dbReference>
<evidence type="ECO:0000256" key="6">
    <source>
        <dbReference type="ARBA" id="ARBA00022801"/>
    </source>
</evidence>
<dbReference type="GO" id="GO:0016787">
    <property type="term" value="F:hydrolase activity"/>
    <property type="evidence" value="ECO:0007669"/>
    <property type="project" value="UniProtKB-KW"/>
</dbReference>
<organism evidence="9 10">
    <name type="scientific">Octopus sinensis</name>
    <name type="common">East Asian common octopus</name>
    <dbReference type="NCBI Taxonomy" id="2607531"/>
    <lineage>
        <taxon>Eukaryota</taxon>
        <taxon>Metazoa</taxon>
        <taxon>Spiralia</taxon>
        <taxon>Lophotrochozoa</taxon>
        <taxon>Mollusca</taxon>
        <taxon>Cephalopoda</taxon>
        <taxon>Coleoidea</taxon>
        <taxon>Octopodiformes</taxon>
        <taxon>Octopoda</taxon>
        <taxon>Incirrata</taxon>
        <taxon>Octopodidae</taxon>
        <taxon>Octopus</taxon>
    </lineage>
</organism>
<sequence>MAELLAFVFAMIRKRRLEADKRCYHMKKRHFRRIRAFSRFQSSQRMYFVFNILPTLLLEPSANRVAWTKNRYSYWWDHIVQNTFSSQDWIENFRMSKQTFEYLCNCIRSDIEYSIPDMPRSLPIEKWVAVTVYILSSGCDYRIAENMFGIAISSAHSILRSVCQSIVKVLSKKYIYIPRGKQLESVIESFESRWGFPNCAGVINATHVPILTPQDNSTDYYNSCGWPSIVLQAVADDEFCFTSISTGWPGRLHNIHVFSNSKVYEHGRNSKLFVPKYRQMGDNEMPIVLIGDTQYPLLNWLMVPFEAGSNSNGGSSGRKLTVMQNTFNSRLDNANTVIETSFRRLKGRWQCLLRKQILKIDNAALIVEACCVLHNICELNKEQFLEEWLFDYRGSQYLKQPNERLDTDIYSVDGASSNIRHTFGRYFMSLNYQTIL</sequence>
<reference evidence="10" key="1">
    <citation type="submission" date="2025-08" db="UniProtKB">
        <authorList>
            <consortium name="RefSeq"/>
        </authorList>
    </citation>
    <scope>IDENTIFICATION</scope>
</reference>
<feature type="domain" description="DDE Tnp4" evidence="8">
    <location>
        <begin position="204"/>
        <end position="375"/>
    </location>
</feature>
<accession>A0A6P7TM68</accession>
<dbReference type="AlphaFoldDB" id="A0A6P7TM68"/>
<keyword evidence="6" id="KW-0378">Hydrolase</keyword>
<keyword evidence="9" id="KW-1185">Reference proteome</keyword>
<evidence type="ECO:0000259" key="8">
    <source>
        <dbReference type="Pfam" id="PF13359"/>
    </source>
</evidence>
<dbReference type="Pfam" id="PF13359">
    <property type="entry name" value="DDE_Tnp_4"/>
    <property type="match status" value="1"/>
</dbReference>
<evidence type="ECO:0000256" key="1">
    <source>
        <dbReference type="ARBA" id="ARBA00001968"/>
    </source>
</evidence>
<proteinExistence type="inferred from homology"/>
<dbReference type="GO" id="GO:0005634">
    <property type="term" value="C:nucleus"/>
    <property type="evidence" value="ECO:0007669"/>
    <property type="project" value="UniProtKB-SubCell"/>
</dbReference>
<dbReference type="GO" id="GO:0004518">
    <property type="term" value="F:nuclease activity"/>
    <property type="evidence" value="ECO:0007669"/>
    <property type="project" value="UniProtKB-KW"/>
</dbReference>
<dbReference type="PANTHER" id="PTHR22930">
    <property type="match status" value="1"/>
</dbReference>
<keyword evidence="4" id="KW-0540">Nuclease</keyword>